<reference evidence="1 2" key="1">
    <citation type="submission" date="2024-03" db="EMBL/GenBank/DDBJ databases">
        <title>Human intestinal bacterial collection.</title>
        <authorList>
            <person name="Pauvert C."/>
            <person name="Hitch T.C.A."/>
            <person name="Clavel T."/>
        </authorList>
    </citation>
    <scope>NUCLEOTIDE SEQUENCE [LARGE SCALE GENOMIC DNA]</scope>
    <source>
        <strain evidence="1 2">CLA-JM-H11</strain>
    </source>
</reference>
<protein>
    <submittedName>
        <fullName evidence="1">Aldose 1-epimerase family protein</fullName>
    </submittedName>
</protein>
<dbReference type="Gene3D" id="2.70.98.10">
    <property type="match status" value="1"/>
</dbReference>
<evidence type="ECO:0000313" key="1">
    <source>
        <dbReference type="EMBL" id="MEQ2520172.1"/>
    </source>
</evidence>
<dbReference type="Pfam" id="PF01263">
    <property type="entry name" value="Aldose_epim"/>
    <property type="match status" value="1"/>
</dbReference>
<dbReference type="EMBL" id="JBBMFA010000082">
    <property type="protein sequence ID" value="MEQ2520172.1"/>
    <property type="molecule type" value="Genomic_DNA"/>
</dbReference>
<dbReference type="PANTHER" id="PTHR11122">
    <property type="entry name" value="APOSPORY-ASSOCIATED PROTEIN C-RELATED"/>
    <property type="match status" value="1"/>
</dbReference>
<sequence>MEFILENENLRVTVESHGAELVSVVNKQTGAEMLWQADPAVWARHAPVLFPYCGRLKDGAFTCKGVRYEGGQHGFARDMEHTLRQQDADSVTLCLEANALTMKKFPFAFQFITTYTLEGNTVSHRVEVINDSDEVMPFGLGFHPAFLCPFEEGKATGDYVLRFDAPQSPVVVETGEKDGLVTGQRRPLFQNQTDIPLTDTLFAHDSICMTQLTARTLSLVEKATDRSVDVQIEGFPYVLVWSVPGPVKFVCIEPWHSLPDARDTDGRWEDKPAAARLNPGQRFATTLKMRFNR</sequence>
<accession>A0ABV1GES6</accession>
<dbReference type="CDD" id="cd09024">
    <property type="entry name" value="Aldose_epim_lacX"/>
    <property type="match status" value="1"/>
</dbReference>
<organism evidence="1 2">
    <name type="scientific">Ruthenibacterium intestinale</name>
    <dbReference type="NCBI Taxonomy" id="3133163"/>
    <lineage>
        <taxon>Bacteria</taxon>
        <taxon>Bacillati</taxon>
        <taxon>Bacillota</taxon>
        <taxon>Clostridia</taxon>
        <taxon>Eubacteriales</taxon>
        <taxon>Oscillospiraceae</taxon>
        <taxon>Ruthenibacterium</taxon>
    </lineage>
</organism>
<dbReference type="InterPro" id="IPR011013">
    <property type="entry name" value="Gal_mutarotase_sf_dom"/>
</dbReference>
<dbReference type="Proteomes" id="UP001477672">
    <property type="component" value="Unassembled WGS sequence"/>
</dbReference>
<dbReference type="InterPro" id="IPR008183">
    <property type="entry name" value="Aldose_1/G6P_1-epimerase"/>
</dbReference>
<dbReference type="RefSeq" id="WP_349215626.1">
    <property type="nucleotide sequence ID" value="NZ_JBBMFA010000082.1"/>
</dbReference>
<proteinExistence type="predicted"/>
<dbReference type="SUPFAM" id="SSF74650">
    <property type="entry name" value="Galactose mutarotase-like"/>
    <property type="match status" value="1"/>
</dbReference>
<dbReference type="InterPro" id="IPR037481">
    <property type="entry name" value="LacX"/>
</dbReference>
<name>A0ABV1GES6_9FIRM</name>
<gene>
    <name evidence="1" type="ORF">WMO24_06980</name>
</gene>
<comment type="caution">
    <text evidence="1">The sequence shown here is derived from an EMBL/GenBank/DDBJ whole genome shotgun (WGS) entry which is preliminary data.</text>
</comment>
<dbReference type="InterPro" id="IPR014718">
    <property type="entry name" value="GH-type_carb-bd"/>
</dbReference>
<dbReference type="PANTHER" id="PTHR11122:SF13">
    <property type="entry name" value="GLUCOSE-6-PHOSPHATE 1-EPIMERASE"/>
    <property type="match status" value="1"/>
</dbReference>
<keyword evidence="2" id="KW-1185">Reference proteome</keyword>
<evidence type="ECO:0000313" key="2">
    <source>
        <dbReference type="Proteomes" id="UP001477672"/>
    </source>
</evidence>